<dbReference type="EnsemblMetazoa" id="PPA14711.1">
    <property type="protein sequence ID" value="PPA14711.1"/>
    <property type="gene ID" value="WBGene00104265"/>
</dbReference>
<keyword evidence="2" id="KW-1185">Reference proteome</keyword>
<accession>A0A8R1YIX0</accession>
<evidence type="ECO:0000313" key="1">
    <source>
        <dbReference type="EnsemblMetazoa" id="PPA14711.1"/>
    </source>
</evidence>
<dbReference type="AlphaFoldDB" id="A0A454XPX1"/>
<dbReference type="Proteomes" id="UP000005239">
    <property type="component" value="Unassembled WGS sequence"/>
</dbReference>
<protein>
    <submittedName>
        <fullName evidence="1">Uncharacterized protein</fullName>
    </submittedName>
</protein>
<evidence type="ECO:0000313" key="2">
    <source>
        <dbReference type="Proteomes" id="UP000005239"/>
    </source>
</evidence>
<reference evidence="2" key="1">
    <citation type="journal article" date="2008" name="Nat. Genet.">
        <title>The Pristionchus pacificus genome provides a unique perspective on nematode lifestyle and parasitism.</title>
        <authorList>
            <person name="Dieterich C."/>
            <person name="Clifton S.W."/>
            <person name="Schuster L.N."/>
            <person name="Chinwalla A."/>
            <person name="Delehaunty K."/>
            <person name="Dinkelacker I."/>
            <person name="Fulton L."/>
            <person name="Fulton R."/>
            <person name="Godfrey J."/>
            <person name="Minx P."/>
            <person name="Mitreva M."/>
            <person name="Roeseler W."/>
            <person name="Tian H."/>
            <person name="Witte H."/>
            <person name="Yang S.P."/>
            <person name="Wilson R.K."/>
            <person name="Sommer R.J."/>
        </authorList>
    </citation>
    <scope>NUCLEOTIDE SEQUENCE [LARGE SCALE GENOMIC DNA]</scope>
    <source>
        <strain evidence="2">PS312</strain>
    </source>
</reference>
<sequence length="71" mass="7904">MARSMFFVCILLLVISATMAIRELDESKTWLECMTVCLDTPAIRNAVPSCTLTCKNIFSNQFSTGRPISRG</sequence>
<reference evidence="1" key="2">
    <citation type="submission" date="2022-06" db="UniProtKB">
        <authorList>
            <consortium name="EnsemblMetazoa"/>
        </authorList>
    </citation>
    <scope>IDENTIFICATION</scope>
    <source>
        <strain evidence="1">PS312</strain>
    </source>
</reference>
<name>A0A454XPX1_PRIPA</name>
<gene>
    <name evidence="1" type="primary">WBGene00104265</name>
</gene>
<organism evidence="1 2">
    <name type="scientific">Pristionchus pacificus</name>
    <name type="common">Parasitic nematode worm</name>
    <dbReference type="NCBI Taxonomy" id="54126"/>
    <lineage>
        <taxon>Eukaryota</taxon>
        <taxon>Metazoa</taxon>
        <taxon>Ecdysozoa</taxon>
        <taxon>Nematoda</taxon>
        <taxon>Chromadorea</taxon>
        <taxon>Rhabditida</taxon>
        <taxon>Rhabditina</taxon>
        <taxon>Diplogasteromorpha</taxon>
        <taxon>Diplogasteroidea</taxon>
        <taxon>Neodiplogasteridae</taxon>
        <taxon>Pristionchus</taxon>
    </lineage>
</organism>
<accession>A0A454XPX1</accession>
<proteinExistence type="predicted"/>